<dbReference type="AlphaFoldDB" id="A0A9D2AGZ0"/>
<feature type="signal peptide" evidence="1">
    <location>
        <begin position="1"/>
        <end position="20"/>
    </location>
</feature>
<dbReference type="PROSITE" id="PS51257">
    <property type="entry name" value="PROKAR_LIPOPROTEIN"/>
    <property type="match status" value="1"/>
</dbReference>
<keyword evidence="1" id="KW-0732">Signal</keyword>
<reference evidence="2" key="2">
    <citation type="submission" date="2021-04" db="EMBL/GenBank/DDBJ databases">
        <authorList>
            <person name="Gilroy R."/>
        </authorList>
    </citation>
    <scope>NUCLEOTIDE SEQUENCE</scope>
    <source>
        <strain evidence="2">811</strain>
    </source>
</reference>
<name>A0A9D2AGZ0_9FIRM</name>
<organism evidence="2 3">
    <name type="scientific">Candidatus Borkfalkia faecipullorum</name>
    <dbReference type="NCBI Taxonomy" id="2838510"/>
    <lineage>
        <taxon>Bacteria</taxon>
        <taxon>Bacillati</taxon>
        <taxon>Bacillota</taxon>
        <taxon>Clostridia</taxon>
        <taxon>Christensenellales</taxon>
        <taxon>Christensenellaceae</taxon>
        <taxon>Candidatus Borkfalkia</taxon>
    </lineage>
</organism>
<evidence type="ECO:0000313" key="3">
    <source>
        <dbReference type="Proteomes" id="UP000824204"/>
    </source>
</evidence>
<evidence type="ECO:0008006" key="4">
    <source>
        <dbReference type="Google" id="ProtNLM"/>
    </source>
</evidence>
<protein>
    <recommendedName>
        <fullName evidence="4">ABC transporter substrate-binding protein</fullName>
    </recommendedName>
</protein>
<evidence type="ECO:0000313" key="2">
    <source>
        <dbReference type="EMBL" id="HIX08455.1"/>
    </source>
</evidence>
<accession>A0A9D2AGZ0</accession>
<dbReference type="Gene3D" id="3.40.190.10">
    <property type="entry name" value="Periplasmic binding protein-like II"/>
    <property type="match status" value="2"/>
</dbReference>
<dbReference type="EMBL" id="DXFX01000105">
    <property type="protein sequence ID" value="HIX08455.1"/>
    <property type="molecule type" value="Genomic_DNA"/>
</dbReference>
<feature type="chain" id="PRO_5038715370" description="ABC transporter substrate-binding protein" evidence="1">
    <location>
        <begin position="21"/>
        <end position="363"/>
    </location>
</feature>
<dbReference type="Proteomes" id="UP000824204">
    <property type="component" value="Unassembled WGS sequence"/>
</dbReference>
<gene>
    <name evidence="2" type="ORF">H9741_08295</name>
</gene>
<sequence length="363" mass="38527">MKKFLAIFLSLLMLVGVSVALIACVPASDNNGDTTGDGNDDGNGSQTATVEADVYAPDGAPALALAQLMSEEMQFGGKVTYNVVAADTIQTYVTGNDPQAELCILPVNAAAMLLGTGEKYQMLGAVTHGNLYVLSAKHTEEITAENAAELLAGTKIGSLQLENFVGYALRTVLSKYDVSFEVRTDKGETNETETAYLYNVDGTEIIPSADYDYMIAAEPAVSKKVNATKDTPKPLKVVGDLQALYGENGYPQAVLVAKKDFIAENAAFIKDFTDAVAANAAWLLEEETQAQTIYDAVVGHYLKEGTTPTFGVSDLTKEVIGACAVRFDSAASCKARVTEFLTELSVAANKTFSATDAFFYTAA</sequence>
<comment type="caution">
    <text evidence="2">The sequence shown here is derived from an EMBL/GenBank/DDBJ whole genome shotgun (WGS) entry which is preliminary data.</text>
</comment>
<evidence type="ECO:0000256" key="1">
    <source>
        <dbReference type="SAM" id="SignalP"/>
    </source>
</evidence>
<proteinExistence type="predicted"/>
<reference evidence="2" key="1">
    <citation type="journal article" date="2021" name="PeerJ">
        <title>Extensive microbial diversity within the chicken gut microbiome revealed by metagenomics and culture.</title>
        <authorList>
            <person name="Gilroy R."/>
            <person name="Ravi A."/>
            <person name="Getino M."/>
            <person name="Pursley I."/>
            <person name="Horton D.L."/>
            <person name="Alikhan N.F."/>
            <person name="Baker D."/>
            <person name="Gharbi K."/>
            <person name="Hall N."/>
            <person name="Watson M."/>
            <person name="Adriaenssens E.M."/>
            <person name="Foster-Nyarko E."/>
            <person name="Jarju S."/>
            <person name="Secka A."/>
            <person name="Antonio M."/>
            <person name="Oren A."/>
            <person name="Chaudhuri R.R."/>
            <person name="La Ragione R."/>
            <person name="Hildebrand F."/>
            <person name="Pallen M.J."/>
        </authorList>
    </citation>
    <scope>NUCLEOTIDE SEQUENCE</scope>
    <source>
        <strain evidence="2">811</strain>
    </source>
</reference>